<dbReference type="GO" id="GO:0005829">
    <property type="term" value="C:cytosol"/>
    <property type="evidence" value="ECO:0007669"/>
    <property type="project" value="TreeGrafter"/>
</dbReference>
<dbReference type="InterPro" id="IPR036412">
    <property type="entry name" value="HAD-like_sf"/>
</dbReference>
<dbReference type="Proteomes" id="UP000260814">
    <property type="component" value="Unassembled WGS sequence"/>
</dbReference>
<protein>
    <submittedName>
        <fullName evidence="1">HAD family hydrolase</fullName>
    </submittedName>
</protein>
<name>A0A3E4Z5Y8_9BACT</name>
<reference evidence="1 2" key="1">
    <citation type="submission" date="2018-08" db="EMBL/GenBank/DDBJ databases">
        <title>A genome reference for cultivated species of the human gut microbiota.</title>
        <authorList>
            <person name="Zou Y."/>
            <person name="Xue W."/>
            <person name="Luo G."/>
        </authorList>
    </citation>
    <scope>NUCLEOTIDE SEQUENCE [LARGE SCALE GENOMIC DNA]</scope>
    <source>
        <strain evidence="1 2">OM06-2</strain>
    </source>
</reference>
<keyword evidence="1" id="KW-0378">Hydrolase</keyword>
<comment type="caution">
    <text evidence="1">The sequence shown here is derived from an EMBL/GenBank/DDBJ whole genome shotgun (WGS) entry which is preliminary data.</text>
</comment>
<evidence type="ECO:0000313" key="2">
    <source>
        <dbReference type="Proteomes" id="UP000260814"/>
    </source>
</evidence>
<dbReference type="InterPro" id="IPR023198">
    <property type="entry name" value="PGP-like_dom2"/>
</dbReference>
<dbReference type="NCBIfam" id="TIGR01549">
    <property type="entry name" value="HAD-SF-IA-v1"/>
    <property type="match status" value="1"/>
</dbReference>
<dbReference type="Pfam" id="PF13419">
    <property type="entry name" value="HAD_2"/>
    <property type="match status" value="1"/>
</dbReference>
<dbReference type="AlphaFoldDB" id="A0A3E4Z5Y8"/>
<dbReference type="Gene3D" id="3.40.50.1000">
    <property type="entry name" value="HAD superfamily/HAD-like"/>
    <property type="match status" value="1"/>
</dbReference>
<gene>
    <name evidence="1" type="ORF">DXB87_12770</name>
</gene>
<dbReference type="SFLD" id="SFLDS00003">
    <property type="entry name" value="Haloacid_Dehalogenase"/>
    <property type="match status" value="1"/>
</dbReference>
<dbReference type="InterPro" id="IPR023214">
    <property type="entry name" value="HAD_sf"/>
</dbReference>
<dbReference type="InterPro" id="IPR041492">
    <property type="entry name" value="HAD_2"/>
</dbReference>
<dbReference type="PANTHER" id="PTHR43434:SF26">
    <property type="entry name" value="PYROPHOSPHATASE PPAX"/>
    <property type="match status" value="1"/>
</dbReference>
<sequence length="210" mass="23634">MKYKHIIFDVDGTLLDTEFAVLHSLQDTVMQYSHISIPIDKLCFALGIPGKVALERLGIEDTIGANEYWNEMMQKYHKSIGLFDGINDTLSALRDKGYRLGIITSKTKSEFEMDFVPLGISHYFDSIICVDDSPKPKPYPDPILTYLNRNQILASEAIYIGDTEYDSLCAHSAGVDFGLALWGCRNSAGINSEYRFNTPNEIVIEYGQET</sequence>
<dbReference type="GO" id="GO:0008967">
    <property type="term" value="F:phosphoglycolate phosphatase activity"/>
    <property type="evidence" value="ECO:0007669"/>
    <property type="project" value="TreeGrafter"/>
</dbReference>
<dbReference type="SFLD" id="SFLDG01129">
    <property type="entry name" value="C1.5:_HAD__Beta-PGM__Phosphata"/>
    <property type="match status" value="1"/>
</dbReference>
<dbReference type="SUPFAM" id="SSF56784">
    <property type="entry name" value="HAD-like"/>
    <property type="match status" value="1"/>
</dbReference>
<organism evidence="1 2">
    <name type="scientific">Phocaeicola plebeius</name>
    <dbReference type="NCBI Taxonomy" id="310297"/>
    <lineage>
        <taxon>Bacteria</taxon>
        <taxon>Pseudomonadati</taxon>
        <taxon>Bacteroidota</taxon>
        <taxon>Bacteroidia</taxon>
        <taxon>Bacteroidales</taxon>
        <taxon>Bacteroidaceae</taxon>
        <taxon>Phocaeicola</taxon>
    </lineage>
</organism>
<dbReference type="InterPro" id="IPR050155">
    <property type="entry name" value="HAD-like_hydrolase_sf"/>
</dbReference>
<dbReference type="EMBL" id="QSTW01000018">
    <property type="protein sequence ID" value="RGM87940.1"/>
    <property type="molecule type" value="Genomic_DNA"/>
</dbReference>
<dbReference type="Gene3D" id="1.10.150.240">
    <property type="entry name" value="Putative phosphatase, domain 2"/>
    <property type="match status" value="1"/>
</dbReference>
<dbReference type="GO" id="GO:0006281">
    <property type="term" value="P:DNA repair"/>
    <property type="evidence" value="ECO:0007669"/>
    <property type="project" value="TreeGrafter"/>
</dbReference>
<dbReference type="RefSeq" id="WP_117702471.1">
    <property type="nucleotide sequence ID" value="NZ_QSTW01000018.1"/>
</dbReference>
<dbReference type="PANTHER" id="PTHR43434">
    <property type="entry name" value="PHOSPHOGLYCOLATE PHOSPHATASE"/>
    <property type="match status" value="1"/>
</dbReference>
<accession>A0A3E4Z5Y8</accession>
<evidence type="ECO:0000313" key="1">
    <source>
        <dbReference type="EMBL" id="RGM87940.1"/>
    </source>
</evidence>
<dbReference type="InterPro" id="IPR006439">
    <property type="entry name" value="HAD-SF_hydro_IA"/>
</dbReference>
<dbReference type="PRINTS" id="PR00413">
    <property type="entry name" value="HADHALOGNASE"/>
</dbReference>
<proteinExistence type="predicted"/>